<gene>
    <name evidence="1" type="ORF">OSCT_1681</name>
</gene>
<dbReference type="Proteomes" id="UP000054010">
    <property type="component" value="Unassembled WGS sequence"/>
</dbReference>
<sequence length="208" mass="23755">MLTYDDLVSGLEDAWRAVGLHEHTFIESVIPMTHDRSFKVELFPEHDEPLTTENIPPWLELGFTWTAVHQLICEGRPLPAEPLDLTWSYTATLGKDLERSDSELVRMFQRAVHSAFARYYPAEAMEMEPVTVEVRRLYQNDGQKLQLESIQLVSMTVSDLFEQWNERDLTGLRTILLIEMQLASAIIANLSDAFTPRGRGGYRSVDAA</sequence>
<dbReference type="OrthoDB" id="152436at2"/>
<name>E1IED0_9CHLR</name>
<dbReference type="EMBL" id="ADVR01000052">
    <property type="protein sequence ID" value="EFO80456.1"/>
    <property type="molecule type" value="Genomic_DNA"/>
</dbReference>
<comment type="caution">
    <text evidence="1">The sequence shown here is derived from an EMBL/GenBank/DDBJ whole genome shotgun (WGS) entry which is preliminary data.</text>
</comment>
<reference evidence="1 2" key="1">
    <citation type="journal article" date="2011" name="J. Bacteriol.">
        <title>Draft genome sequence of the anoxygenic filamentous phototrophic bacterium Oscillochloris trichoides subsp. DG-6.</title>
        <authorList>
            <person name="Kuznetsov B.B."/>
            <person name="Ivanovsky R.N."/>
            <person name="Keppen O.I."/>
            <person name="Sukhacheva M.V."/>
            <person name="Bumazhkin B.K."/>
            <person name="Patutina E.O."/>
            <person name="Beletsky A.V."/>
            <person name="Mardanov A.V."/>
            <person name="Baslerov R.V."/>
            <person name="Panteleeva A.N."/>
            <person name="Kolganova T.V."/>
            <person name="Ravin N.V."/>
            <person name="Skryabin K.G."/>
        </authorList>
    </citation>
    <scope>NUCLEOTIDE SEQUENCE [LARGE SCALE GENOMIC DNA]</scope>
    <source>
        <strain evidence="1 2">DG-6</strain>
    </source>
</reference>
<dbReference type="AlphaFoldDB" id="E1IED0"/>
<dbReference type="eggNOG" id="ENOG5032HKP">
    <property type="taxonomic scope" value="Bacteria"/>
</dbReference>
<evidence type="ECO:0000313" key="2">
    <source>
        <dbReference type="Proteomes" id="UP000054010"/>
    </source>
</evidence>
<organism evidence="1 2">
    <name type="scientific">Oscillochloris trichoides DG-6</name>
    <dbReference type="NCBI Taxonomy" id="765420"/>
    <lineage>
        <taxon>Bacteria</taxon>
        <taxon>Bacillati</taxon>
        <taxon>Chloroflexota</taxon>
        <taxon>Chloroflexia</taxon>
        <taxon>Chloroflexales</taxon>
        <taxon>Chloroflexineae</taxon>
        <taxon>Oscillochloridaceae</taxon>
        <taxon>Oscillochloris</taxon>
    </lineage>
</organism>
<protein>
    <submittedName>
        <fullName evidence="1">Uncharacterized protein</fullName>
    </submittedName>
</protein>
<dbReference type="HOGENOM" id="CLU_1319870_0_0_0"/>
<proteinExistence type="predicted"/>
<accession>E1IED0</accession>
<keyword evidence="2" id="KW-1185">Reference proteome</keyword>
<evidence type="ECO:0000313" key="1">
    <source>
        <dbReference type="EMBL" id="EFO80456.1"/>
    </source>
</evidence>
<dbReference type="STRING" id="765420.OSCT_1681"/>